<dbReference type="InterPro" id="IPR056412">
    <property type="entry name" value="Ig_CycH"/>
</dbReference>
<dbReference type="InterPro" id="IPR056413">
    <property type="entry name" value="TPR_CcmH_CycH"/>
</dbReference>
<keyword evidence="5" id="KW-0812">Transmembrane</keyword>
<dbReference type="SUPFAM" id="SSF48452">
    <property type="entry name" value="TPR-like"/>
    <property type="match status" value="1"/>
</dbReference>
<comment type="caution">
    <text evidence="8">The sequence shown here is derived from an EMBL/GenBank/DDBJ whole genome shotgun (WGS) entry which is preliminary data.</text>
</comment>
<reference evidence="9" key="1">
    <citation type="journal article" date="2019" name="Int. J. Syst. Evol. Microbiol.">
        <title>The Global Catalogue of Microorganisms (GCM) 10K type strain sequencing project: providing services to taxonomists for standard genome sequencing and annotation.</title>
        <authorList>
            <consortium name="The Broad Institute Genomics Platform"/>
            <consortium name="The Broad Institute Genome Sequencing Center for Infectious Disease"/>
            <person name="Wu L."/>
            <person name="Ma J."/>
        </authorList>
    </citation>
    <scope>NUCLEOTIDE SEQUENCE [LARGE SCALE GENOMIC DNA]</scope>
    <source>
        <strain evidence="9">JCM 17727</strain>
    </source>
</reference>
<gene>
    <name evidence="8" type="ORF">GCM10023150_18860</name>
</gene>
<feature type="transmembrane region" description="Helical" evidence="5">
    <location>
        <begin position="30"/>
        <end position="49"/>
    </location>
</feature>
<evidence type="ECO:0000256" key="4">
    <source>
        <dbReference type="PROSITE-ProRule" id="PRU00339"/>
    </source>
</evidence>
<evidence type="ECO:0008006" key="10">
    <source>
        <dbReference type="Google" id="ProtNLM"/>
    </source>
</evidence>
<evidence type="ECO:0000259" key="7">
    <source>
        <dbReference type="Pfam" id="PF23914"/>
    </source>
</evidence>
<evidence type="ECO:0000256" key="1">
    <source>
        <dbReference type="ARBA" id="ARBA00022737"/>
    </source>
</evidence>
<evidence type="ECO:0000256" key="3">
    <source>
        <dbReference type="ARBA" id="ARBA00022803"/>
    </source>
</evidence>
<dbReference type="SMART" id="SM00028">
    <property type="entry name" value="TPR"/>
    <property type="match status" value="2"/>
</dbReference>
<keyword evidence="5" id="KW-0472">Membrane</keyword>
<evidence type="ECO:0000256" key="2">
    <source>
        <dbReference type="ARBA" id="ARBA00022748"/>
    </source>
</evidence>
<protein>
    <recommendedName>
        <fullName evidence="10">Tetratricopeptide repeat protein</fullName>
    </recommendedName>
</protein>
<dbReference type="InterPro" id="IPR011990">
    <property type="entry name" value="TPR-like_helical_dom_sf"/>
</dbReference>
<evidence type="ECO:0000256" key="5">
    <source>
        <dbReference type="SAM" id="Phobius"/>
    </source>
</evidence>
<dbReference type="PANTHER" id="PTHR47870">
    <property type="entry name" value="CYTOCHROME C-TYPE BIOGENESIS PROTEIN CCMH"/>
    <property type="match status" value="1"/>
</dbReference>
<feature type="domain" description="Cytochrome c-type biogenesis protein H TPR" evidence="7">
    <location>
        <begin position="54"/>
        <end position="203"/>
    </location>
</feature>
<sequence>MLVWGVLILIALVWAAWLFGQVFTGKNRIVIYLSMLLITCFGSLAIYYFEGAHQELENTAALHQRLNGLDLKELANKADQKEITIQELLAELRLRTESDPDNFDKWKELGNIFLRFGEIAQAEQAFNRAVAAKPSAETRIEFARSFMEQGSPEAFENAERYLNLVLMNEPSHEGALLMQGINYFKQQDYQAAIDYWQELLQYREKGTDSYQLINEQIAQARRLLKLAELNHIRIVVDNVDSLLLTRYKKAFILVRNKNGGPPLAVKSVDVSTLSQPQKLTPSHVMLPGVDLWEAKDVYVEVRLSQSGLAQPELGDRFGKTSLQKSLTPSETFHIEITEVVE</sequence>
<proteinExistence type="predicted"/>
<feature type="repeat" description="TPR" evidence="4">
    <location>
        <begin position="173"/>
        <end position="206"/>
    </location>
</feature>
<dbReference type="Gene3D" id="1.25.40.10">
    <property type="entry name" value="Tetratricopeptide repeat domain"/>
    <property type="match status" value="2"/>
</dbReference>
<dbReference type="EMBL" id="BAABFU010000003">
    <property type="protein sequence ID" value="GAA4351797.1"/>
    <property type="molecule type" value="Genomic_DNA"/>
</dbReference>
<dbReference type="Pfam" id="PF23892">
    <property type="entry name" value="Ig_CycH"/>
    <property type="match status" value="1"/>
</dbReference>
<dbReference type="RefSeq" id="WP_223579801.1">
    <property type="nucleotide sequence ID" value="NZ_BAABFU010000003.1"/>
</dbReference>
<evidence type="ECO:0000259" key="6">
    <source>
        <dbReference type="Pfam" id="PF23892"/>
    </source>
</evidence>
<feature type="domain" description="Cytochrome c-type biogenesis protein H Ig-like" evidence="6">
    <location>
        <begin position="248"/>
        <end position="330"/>
    </location>
</feature>
<keyword evidence="9" id="KW-1185">Reference proteome</keyword>
<dbReference type="PROSITE" id="PS50005">
    <property type="entry name" value="TPR"/>
    <property type="match status" value="2"/>
</dbReference>
<keyword evidence="1" id="KW-0677">Repeat</keyword>
<evidence type="ECO:0000313" key="9">
    <source>
        <dbReference type="Proteomes" id="UP001501294"/>
    </source>
</evidence>
<dbReference type="InterPro" id="IPR051263">
    <property type="entry name" value="C-type_cytochrome_biogenesis"/>
</dbReference>
<dbReference type="Proteomes" id="UP001501294">
    <property type="component" value="Unassembled WGS sequence"/>
</dbReference>
<dbReference type="PANTHER" id="PTHR47870:SF1">
    <property type="entry name" value="CYTOCHROME C-TYPE BIOGENESIS PROTEIN CCMH"/>
    <property type="match status" value="1"/>
</dbReference>
<keyword evidence="2" id="KW-0201">Cytochrome c-type biogenesis</keyword>
<keyword evidence="3 4" id="KW-0802">TPR repeat</keyword>
<accession>A0ABP8I5F9</accession>
<organism evidence="8 9">
    <name type="scientific">Kangiella taiwanensis</name>
    <dbReference type="NCBI Taxonomy" id="1079179"/>
    <lineage>
        <taxon>Bacteria</taxon>
        <taxon>Pseudomonadati</taxon>
        <taxon>Pseudomonadota</taxon>
        <taxon>Gammaproteobacteria</taxon>
        <taxon>Kangiellales</taxon>
        <taxon>Kangiellaceae</taxon>
        <taxon>Kangiella</taxon>
    </lineage>
</organism>
<dbReference type="InterPro" id="IPR019734">
    <property type="entry name" value="TPR_rpt"/>
</dbReference>
<name>A0ABP8I5F9_9GAMM</name>
<evidence type="ECO:0000313" key="8">
    <source>
        <dbReference type="EMBL" id="GAA4351797.1"/>
    </source>
</evidence>
<keyword evidence="5" id="KW-1133">Transmembrane helix</keyword>
<feature type="repeat" description="TPR" evidence="4">
    <location>
        <begin position="103"/>
        <end position="136"/>
    </location>
</feature>
<dbReference type="Pfam" id="PF23914">
    <property type="entry name" value="TPR_CcmH_CycH"/>
    <property type="match status" value="1"/>
</dbReference>